<evidence type="ECO:0000256" key="1">
    <source>
        <dbReference type="ARBA" id="ARBA00023054"/>
    </source>
</evidence>
<feature type="region of interest" description="Disordered" evidence="2">
    <location>
        <begin position="275"/>
        <end position="388"/>
    </location>
</feature>
<feature type="region of interest" description="Disordered" evidence="2">
    <location>
        <begin position="65"/>
        <end position="103"/>
    </location>
</feature>
<feature type="compositionally biased region" description="Polar residues" evidence="2">
    <location>
        <begin position="315"/>
        <end position="364"/>
    </location>
</feature>
<feature type="compositionally biased region" description="Basic and acidic residues" evidence="2">
    <location>
        <begin position="807"/>
        <end position="851"/>
    </location>
</feature>
<feature type="compositionally biased region" description="Basic and acidic residues" evidence="2">
    <location>
        <begin position="605"/>
        <end position="629"/>
    </location>
</feature>
<dbReference type="Pfam" id="PF15295">
    <property type="entry name" value="CCDC50_N"/>
    <property type="match status" value="1"/>
</dbReference>
<evidence type="ECO:0000256" key="2">
    <source>
        <dbReference type="SAM" id="MobiDB-lite"/>
    </source>
</evidence>
<proteinExistence type="predicted"/>
<organism evidence="4 5">
    <name type="scientific">Xiphophorus maculatus</name>
    <name type="common">Southern platyfish</name>
    <name type="synonym">Platypoecilus maculatus</name>
    <dbReference type="NCBI Taxonomy" id="8083"/>
    <lineage>
        <taxon>Eukaryota</taxon>
        <taxon>Metazoa</taxon>
        <taxon>Chordata</taxon>
        <taxon>Craniata</taxon>
        <taxon>Vertebrata</taxon>
        <taxon>Euteleostomi</taxon>
        <taxon>Actinopterygii</taxon>
        <taxon>Neopterygii</taxon>
        <taxon>Teleostei</taxon>
        <taxon>Neoteleostei</taxon>
        <taxon>Acanthomorphata</taxon>
        <taxon>Ovalentaria</taxon>
        <taxon>Atherinomorphae</taxon>
        <taxon>Cyprinodontiformes</taxon>
        <taxon>Poeciliidae</taxon>
        <taxon>Poeciliinae</taxon>
        <taxon>Xiphophorus</taxon>
    </lineage>
</organism>
<dbReference type="RefSeq" id="XP_023190169.1">
    <property type="nucleotide sequence ID" value="XM_023334401.1"/>
</dbReference>
<keyword evidence="1" id="KW-0175">Coiled coil</keyword>
<dbReference type="OMA" id="SMYGSKT"/>
<dbReference type="PANTHER" id="PTHR22115:SF5">
    <property type="entry name" value="COILED-COIL DOMAIN-CONTAINING PROTEIN 50-LIKE ISOFORM X1"/>
    <property type="match status" value="1"/>
</dbReference>
<accession>A0A3B5RBM5</accession>
<dbReference type="AlphaFoldDB" id="A0A3B5RBM5"/>
<feature type="compositionally biased region" description="Basic and acidic residues" evidence="2">
    <location>
        <begin position="88"/>
        <end position="103"/>
    </location>
</feature>
<feature type="region of interest" description="Disordered" evidence="2">
    <location>
        <begin position="460"/>
        <end position="487"/>
    </location>
</feature>
<feature type="region of interest" description="Disordered" evidence="2">
    <location>
        <begin position="899"/>
        <end position="956"/>
    </location>
</feature>
<feature type="domain" description="Coiled-coil" evidence="3">
    <location>
        <begin position="159"/>
        <end position="285"/>
    </location>
</feature>
<dbReference type="OrthoDB" id="9994767at2759"/>
<feature type="compositionally biased region" description="Basic and acidic residues" evidence="2">
    <location>
        <begin position="471"/>
        <end position="487"/>
    </location>
</feature>
<evidence type="ECO:0000313" key="4">
    <source>
        <dbReference type="Ensembl" id="ENSXMAP00000041097.1"/>
    </source>
</evidence>
<feature type="region of interest" description="Disordered" evidence="2">
    <location>
        <begin position="687"/>
        <end position="732"/>
    </location>
</feature>
<dbReference type="InParanoid" id="A0A3B5RBM5"/>
<reference evidence="5" key="1">
    <citation type="submission" date="2012-01" db="EMBL/GenBank/DDBJ databases">
        <authorList>
            <person name="Walter R."/>
            <person name="Schartl M."/>
            <person name="Warren W."/>
        </authorList>
    </citation>
    <scope>NUCLEOTIDE SEQUENCE [LARGE SCALE GENOMIC DNA]</scope>
    <source>
        <strain evidence="5">JP 163 A</strain>
    </source>
</reference>
<feature type="compositionally biased region" description="Basic and acidic residues" evidence="2">
    <location>
        <begin position="275"/>
        <end position="296"/>
    </location>
</feature>
<dbReference type="GeneTree" id="ENSGT00390000011058"/>
<reference evidence="5" key="2">
    <citation type="journal article" date="2013" name="Nat. Genet.">
        <title>The genome of the platyfish, Xiphophorus maculatus, provides insights into evolutionary adaptation and several complex traits.</title>
        <authorList>
            <person name="Schartl M."/>
            <person name="Walter R.B."/>
            <person name="Shen Y."/>
            <person name="Garcia T."/>
            <person name="Catchen J."/>
            <person name="Amores A."/>
            <person name="Braasch I."/>
            <person name="Chalopin D."/>
            <person name="Volff J.N."/>
            <person name="Lesch K.P."/>
            <person name="Bisazza A."/>
            <person name="Minx P."/>
            <person name="Hillier L."/>
            <person name="Wilson R.K."/>
            <person name="Fuerstenberg S."/>
            <person name="Boore J."/>
            <person name="Searle S."/>
            <person name="Postlethwait J.H."/>
            <person name="Warren W.C."/>
        </authorList>
    </citation>
    <scope>NUCLEOTIDE SEQUENCE [LARGE SCALE GENOMIC DNA]</scope>
    <source>
        <strain evidence="5">JP 163 A</strain>
    </source>
</reference>
<sequence length="956" mass="111204">MKIRRLKVYVKAALNDRPRRRRRTGAVKEQPHRLLAKLCPLWFLSPSRHLFVSVGVKHRRFPEGFTPKPQALETARRAGDSSDNLLRSTKEEGGREKKEGGTEQSLEKLTLRCYVGYLLNKLRVHTYTTRRPSWAASWKLGLLKHHEGVKVGAEMAELEIDQSNLPRVQEVCQNFAVLEDGVLAHSLQEQEIEQYYTTNIQKNQLVQNDIRVARRLQQEEEQQRAQQSALLRQVSRQMEEQDFEYARVIQEELQRRAEEVHRREQDDEEIAKQLQEEEEQQVRRRSQDQEDFHEGSTSDPALPSSHHHTFSSPHRGQQQYSPVTSRWQHSTTHRGSVLTGPQTSSPRGAASQSSTTSWSNQGHVDTSRQRRPELREPVNEDSEDSDTVFTEQLSLWARRLYDRANTAPRLQQTSLRPPQERNYRSLCTRSSFAKDLTGRKEESKNFEEDYYKNDNVQSRISRNVEYDSDEHEGRTQEADSRPAEACERRCRRSESVSVHNRSRHRNRDLARTWSCKENPDKHVRFQDDPREPIRQQNDSLKVWEMLGHILQERGVPVKVGGSGAPLQIRPQRRDSQVLYGSEVSYGDSQPHQRAFQRAAATRHSFHGDIRQRRRLSRGESFGRDHRADQDRRNYNREVCDRNSGEPLIFDRGTSWSEHKYVNIENNRERKANHTRVKRVTSERRHWHKITEETLSSDEEQEAERRAERPRRRALHRSQSFSSSRGSTRHRSRHIAAGASLQLEPSEAGLDPGDLNQVLQDEELARKLQEEEDKQLRRTSLRNSYPEGDFRVAQVAQDEEIARFMQKQEIKAKRRSRELEGPGSWHEHRAMINHHDRRAARERQVYRERLDSEGLPSPTEDCSPDNQPPSPVHAIPKAQQMRNIAEELDPTYQGRVHVPESFQAGQSGQTSEALPTAQSGLQDLTLEEPTFIPPTKRQADKSGRSKPKEKREGCKQQ</sequence>
<dbReference type="CTD" id="399693"/>
<feature type="region of interest" description="Disordered" evidence="2">
    <location>
        <begin position="807"/>
        <end position="873"/>
    </location>
</feature>
<dbReference type="InterPro" id="IPR029311">
    <property type="entry name" value="CCDC50_N"/>
</dbReference>
<dbReference type="Ensembl" id="ENSXMAT00000042437.1">
    <property type="protein sequence ID" value="ENSXMAP00000041097.1"/>
    <property type="gene ID" value="ENSXMAG00000016154.2"/>
</dbReference>
<dbReference type="KEGG" id="xma:102236152"/>
<name>A0A3B5RBM5_XIPMA</name>
<dbReference type="InterPro" id="IPR039303">
    <property type="entry name" value="CCDC50"/>
</dbReference>
<evidence type="ECO:0000259" key="3">
    <source>
        <dbReference type="Pfam" id="PF15295"/>
    </source>
</evidence>
<reference evidence="4" key="3">
    <citation type="submission" date="2025-08" db="UniProtKB">
        <authorList>
            <consortium name="Ensembl"/>
        </authorList>
    </citation>
    <scope>IDENTIFICATION</scope>
    <source>
        <strain evidence="4">JP 163 A</strain>
    </source>
</reference>
<keyword evidence="5" id="KW-1185">Reference proteome</keyword>
<dbReference type="Proteomes" id="UP000002852">
    <property type="component" value="Unassembled WGS sequence"/>
</dbReference>
<reference evidence="4" key="4">
    <citation type="submission" date="2025-09" db="UniProtKB">
        <authorList>
            <consortium name="Ensembl"/>
        </authorList>
    </citation>
    <scope>IDENTIFICATION</scope>
    <source>
        <strain evidence="4">JP 163 A</strain>
    </source>
</reference>
<feature type="compositionally biased region" description="Low complexity" evidence="2">
    <location>
        <begin position="716"/>
        <end position="725"/>
    </location>
</feature>
<protein>
    <submittedName>
        <fullName evidence="4">Coiled-coil domain-containing protein 50-like</fullName>
    </submittedName>
</protein>
<evidence type="ECO:0000313" key="5">
    <source>
        <dbReference type="Proteomes" id="UP000002852"/>
    </source>
</evidence>
<feature type="compositionally biased region" description="Basic and acidic residues" evidence="2">
    <location>
        <begin position="365"/>
        <end position="378"/>
    </location>
</feature>
<feature type="region of interest" description="Disordered" evidence="2">
    <location>
        <begin position="600"/>
        <end position="629"/>
    </location>
</feature>
<dbReference type="PANTHER" id="PTHR22115">
    <property type="entry name" value="C3ORF6 PROTEIN-RELATED"/>
    <property type="match status" value="1"/>
</dbReference>
<feature type="compositionally biased region" description="Polar residues" evidence="2">
    <location>
        <begin position="902"/>
        <end position="921"/>
    </location>
</feature>
<dbReference type="GeneID" id="102236152"/>